<dbReference type="GO" id="GO:0042026">
    <property type="term" value="P:protein refolding"/>
    <property type="evidence" value="ECO:0007669"/>
    <property type="project" value="TreeGrafter"/>
</dbReference>
<keyword evidence="3" id="KW-1133">Transmembrane helix</keyword>
<dbReference type="InterPro" id="IPR036869">
    <property type="entry name" value="J_dom_sf"/>
</dbReference>
<dbReference type="PANTHER" id="PTHR43096:SF52">
    <property type="entry name" value="DNAJ HOMOLOG 1, MITOCHONDRIAL-RELATED"/>
    <property type="match status" value="1"/>
</dbReference>
<dbReference type="GO" id="GO:0006260">
    <property type="term" value="P:DNA replication"/>
    <property type="evidence" value="ECO:0007669"/>
    <property type="project" value="UniProtKB-KW"/>
</dbReference>
<dbReference type="Proteomes" id="UP000192731">
    <property type="component" value="Unassembled WGS sequence"/>
</dbReference>
<keyword evidence="6" id="KW-1185">Reference proteome</keyword>
<organism evidence="5 6">
    <name type="scientific">Desulfonispora thiosulfatigenes DSM 11270</name>
    <dbReference type="NCBI Taxonomy" id="656914"/>
    <lineage>
        <taxon>Bacteria</taxon>
        <taxon>Bacillati</taxon>
        <taxon>Bacillota</taxon>
        <taxon>Clostridia</taxon>
        <taxon>Eubacteriales</taxon>
        <taxon>Peptococcaceae</taxon>
        <taxon>Desulfonispora</taxon>
    </lineage>
</organism>
<dbReference type="Gene3D" id="1.10.287.110">
    <property type="entry name" value="DnaJ domain"/>
    <property type="match status" value="1"/>
</dbReference>
<accession>A0A1W1UI82</accession>
<evidence type="ECO:0000256" key="3">
    <source>
        <dbReference type="SAM" id="Phobius"/>
    </source>
</evidence>
<proteinExistence type="predicted"/>
<evidence type="ECO:0000313" key="6">
    <source>
        <dbReference type="Proteomes" id="UP000192731"/>
    </source>
</evidence>
<reference evidence="5 6" key="1">
    <citation type="submission" date="2017-04" db="EMBL/GenBank/DDBJ databases">
        <authorList>
            <person name="Afonso C.L."/>
            <person name="Miller P.J."/>
            <person name="Scott M.A."/>
            <person name="Spackman E."/>
            <person name="Goraichik I."/>
            <person name="Dimitrov K.M."/>
            <person name="Suarez D.L."/>
            <person name="Swayne D.E."/>
        </authorList>
    </citation>
    <scope>NUCLEOTIDE SEQUENCE [LARGE SCALE GENOMIC DNA]</scope>
    <source>
        <strain evidence="5 6">DSM 11270</strain>
    </source>
</reference>
<dbReference type="EMBL" id="FWWT01000006">
    <property type="protein sequence ID" value="SMB80780.1"/>
    <property type="molecule type" value="Genomic_DNA"/>
</dbReference>
<dbReference type="GO" id="GO:0005737">
    <property type="term" value="C:cytoplasm"/>
    <property type="evidence" value="ECO:0007669"/>
    <property type="project" value="TreeGrafter"/>
</dbReference>
<dbReference type="Pfam" id="PF00226">
    <property type="entry name" value="DnaJ"/>
    <property type="match status" value="1"/>
</dbReference>
<sequence>MSLIKKIIGKAIYVIAKALDVLMDSLIQIIETMVSFIISLTKSITKGCFALLSMGGCLIVLLFASSLTIRVLMDPFALFIVVFLLAFPVLGTRLVSYLKYLKYITTEFLFNLANYLMDQKKYQYKAFNEYKVAYKKAEEERRREEQRHFYEQQRKREEQFKQQWYQQNSQRWQGSYGNYSGYGDSYINPSVDLKTKYKKSCDILGVPYDADKEQFKMAYRKKAKEYHPDLNKDPDAAKKFQEIKDAYEFLNDNMKEV</sequence>
<keyword evidence="2" id="KW-0143">Chaperone</keyword>
<dbReference type="SUPFAM" id="SSF46565">
    <property type="entry name" value="Chaperone J-domain"/>
    <property type="match status" value="1"/>
</dbReference>
<feature type="transmembrane region" description="Helical" evidence="3">
    <location>
        <begin position="44"/>
        <end position="64"/>
    </location>
</feature>
<dbReference type="PROSITE" id="PS50076">
    <property type="entry name" value="DNAJ_2"/>
    <property type="match status" value="1"/>
</dbReference>
<feature type="domain" description="J" evidence="4">
    <location>
        <begin position="199"/>
        <end position="255"/>
    </location>
</feature>
<dbReference type="RefSeq" id="WP_084052031.1">
    <property type="nucleotide sequence ID" value="NZ_FWWT01000006.1"/>
</dbReference>
<dbReference type="SMART" id="SM00271">
    <property type="entry name" value="DnaJ"/>
    <property type="match status" value="1"/>
</dbReference>
<keyword evidence="3" id="KW-0812">Transmembrane</keyword>
<protein>
    <submittedName>
        <fullName evidence="5">DnaJ domain-containing protein</fullName>
    </submittedName>
</protein>
<dbReference type="OrthoDB" id="9779889at2"/>
<dbReference type="GO" id="GO:0051082">
    <property type="term" value="F:unfolded protein binding"/>
    <property type="evidence" value="ECO:0007669"/>
    <property type="project" value="TreeGrafter"/>
</dbReference>
<dbReference type="PANTHER" id="PTHR43096">
    <property type="entry name" value="DNAJ HOMOLOG 1, MITOCHONDRIAL-RELATED"/>
    <property type="match status" value="1"/>
</dbReference>
<evidence type="ECO:0000259" key="4">
    <source>
        <dbReference type="PROSITE" id="PS50076"/>
    </source>
</evidence>
<evidence type="ECO:0000256" key="2">
    <source>
        <dbReference type="ARBA" id="ARBA00023186"/>
    </source>
</evidence>
<dbReference type="AlphaFoldDB" id="A0A1W1UI82"/>
<name>A0A1W1UI82_DESTI</name>
<feature type="transmembrane region" description="Helical" evidence="3">
    <location>
        <begin position="76"/>
        <end position="94"/>
    </location>
</feature>
<keyword evidence="3" id="KW-0472">Membrane</keyword>
<dbReference type="InterPro" id="IPR001623">
    <property type="entry name" value="DnaJ_domain"/>
</dbReference>
<evidence type="ECO:0000256" key="1">
    <source>
        <dbReference type="ARBA" id="ARBA00022705"/>
    </source>
</evidence>
<dbReference type="STRING" id="656914.SAMN00017405_1991"/>
<dbReference type="PRINTS" id="PR00625">
    <property type="entry name" value="JDOMAIN"/>
</dbReference>
<dbReference type="CDD" id="cd06257">
    <property type="entry name" value="DnaJ"/>
    <property type="match status" value="1"/>
</dbReference>
<gene>
    <name evidence="5" type="ORF">SAMN00017405_1991</name>
</gene>
<evidence type="ECO:0000313" key="5">
    <source>
        <dbReference type="EMBL" id="SMB80780.1"/>
    </source>
</evidence>
<keyword evidence="1" id="KW-0235">DNA replication</keyword>